<dbReference type="STRING" id="703135.A0A2A9NFK1"/>
<evidence type="ECO:0000256" key="6">
    <source>
        <dbReference type="ARBA" id="ARBA00022989"/>
    </source>
</evidence>
<keyword evidence="7" id="KW-0560">Oxidoreductase</keyword>
<evidence type="ECO:0000259" key="12">
    <source>
        <dbReference type="PROSITE" id="PS51384"/>
    </source>
</evidence>
<dbReference type="SUPFAM" id="SSF52343">
    <property type="entry name" value="Ferredoxin reductase-like, C-terminal NADP-linked domain"/>
    <property type="match status" value="1"/>
</dbReference>
<dbReference type="InterPro" id="IPR051410">
    <property type="entry name" value="Ferric/Cupric_Reductase"/>
</dbReference>
<evidence type="ECO:0000256" key="5">
    <source>
        <dbReference type="ARBA" id="ARBA00022982"/>
    </source>
</evidence>
<feature type="domain" description="FAD-binding FR-type" evidence="12">
    <location>
        <begin position="330"/>
        <end position="470"/>
    </location>
</feature>
<keyword evidence="8" id="KW-0406">Ion transport</keyword>
<dbReference type="PROSITE" id="PS51384">
    <property type="entry name" value="FAD_FR"/>
    <property type="match status" value="1"/>
</dbReference>
<keyword evidence="6 11" id="KW-1133">Transmembrane helix</keyword>
<dbReference type="InterPro" id="IPR013130">
    <property type="entry name" value="Fe3_Rdtase_TM_dom"/>
</dbReference>
<feature type="transmembrane region" description="Helical" evidence="11">
    <location>
        <begin position="165"/>
        <end position="182"/>
    </location>
</feature>
<dbReference type="Gene3D" id="3.40.50.80">
    <property type="entry name" value="Nucleotide-binding domain of ferredoxin-NADP reductase (FNR) module"/>
    <property type="match status" value="1"/>
</dbReference>
<accession>A0A2A9NFK1</accession>
<dbReference type="Pfam" id="PF01794">
    <property type="entry name" value="Ferric_reduct"/>
    <property type="match status" value="1"/>
</dbReference>
<evidence type="ECO:0000256" key="8">
    <source>
        <dbReference type="ARBA" id="ARBA00023065"/>
    </source>
</evidence>
<sequence length="641" mass="70433">MSTTAVPITTTQLPATSSTPLSISTPQSVLPEPQVQALVFHVHLFIAGCIALVVLLRLPRGLVRFWKPSEWCSGHFFRRVRFRERAKLTRAPRHGQVSRESSRFASTDESHTLCAQTATRAIHFVDHKGRPLKPSYPPHVPSCPSILRPLVGPLRKCIIPGYSNLQVLIMVAYLAVLLYPFIYRSNFLVEAQRAGWIAVAQLPFLIAFAAKNNVVGWLLGVGYQNLNFLHRYIGRLIVLAANVHSIDYFYRWSFEGTVALNFRRASIIWAMVALVGLDLMFIFSTSFWRAKAFNVFSNVHFFTFVLVIPSIYIHKPTTLPYIIALLFPFGIDYGLRILKTRYVSATIRPLPALNATRIEIPSINTGWRAGQHVRVRIVSSSMFSFSWFGWTESHPFTIASAPVLSGSGRPAVGEEGMVLICKKSGNWTGTLFEMAKRSGYIESGLTPGGVDIGRSVKLLVQGPYGGPGHAMFASYSAVVLIVGGSGITLALSVIQDLVQKDLHRQSRVKAIELVWMVQDPGSLTPVMPLFAALVHSSPSFLTISTYYTRAFVPPSEKHAKAVKEGRAGRPGRIGLTRVMENAISSAVSISGPDAEGDDRGINGMLVGICGPRGLSEDVFAAADAINPARRDQVGGVEIHEE</sequence>
<evidence type="ECO:0000256" key="2">
    <source>
        <dbReference type="ARBA" id="ARBA00006278"/>
    </source>
</evidence>
<feature type="transmembrane region" description="Helical" evidence="11">
    <location>
        <begin position="194"/>
        <end position="220"/>
    </location>
</feature>
<reference evidence="13 14" key="1">
    <citation type="submission" date="2014-02" db="EMBL/GenBank/DDBJ databases">
        <title>Transposable element dynamics among asymbiotic and ectomycorrhizal Amanita fungi.</title>
        <authorList>
            <consortium name="DOE Joint Genome Institute"/>
            <person name="Hess J."/>
            <person name="Skrede I."/>
            <person name="Wolfe B."/>
            <person name="LaButti K."/>
            <person name="Ohm R.A."/>
            <person name="Grigoriev I.V."/>
            <person name="Pringle A."/>
        </authorList>
    </citation>
    <scope>NUCLEOTIDE SEQUENCE [LARGE SCALE GENOMIC DNA]</scope>
    <source>
        <strain evidence="13 14">SKay4041</strain>
    </source>
</reference>
<evidence type="ECO:0000256" key="9">
    <source>
        <dbReference type="ARBA" id="ARBA00023136"/>
    </source>
</evidence>
<dbReference type="Pfam" id="PF08022">
    <property type="entry name" value="FAD_binding_8"/>
    <property type="match status" value="1"/>
</dbReference>
<proteinExistence type="inferred from homology"/>
<feature type="transmembrane region" description="Helical" evidence="11">
    <location>
        <begin position="262"/>
        <end position="283"/>
    </location>
</feature>
<protein>
    <recommendedName>
        <fullName evidence="12">FAD-binding FR-type domain-containing protein</fullName>
    </recommendedName>
</protein>
<keyword evidence="9 11" id="KW-0472">Membrane</keyword>
<dbReference type="OrthoDB" id="17725at2759"/>
<dbReference type="GO" id="GO:0006879">
    <property type="term" value="P:intracellular iron ion homeostasis"/>
    <property type="evidence" value="ECO:0007669"/>
    <property type="project" value="TreeGrafter"/>
</dbReference>
<dbReference type="PANTHER" id="PTHR32361:SF9">
    <property type="entry name" value="FERRIC REDUCTASE TRANSMEMBRANE COMPONENT 3-RELATED"/>
    <property type="match status" value="1"/>
</dbReference>
<dbReference type="Proteomes" id="UP000242287">
    <property type="component" value="Unassembled WGS sequence"/>
</dbReference>
<evidence type="ECO:0000256" key="4">
    <source>
        <dbReference type="ARBA" id="ARBA00022692"/>
    </source>
</evidence>
<dbReference type="AlphaFoldDB" id="A0A2A9NFK1"/>
<feature type="transmembrane region" description="Helical" evidence="11">
    <location>
        <begin position="472"/>
        <end position="494"/>
    </location>
</feature>
<name>A0A2A9NFK1_9AGAR</name>
<dbReference type="CDD" id="cd06186">
    <property type="entry name" value="NOX_Duox_like_FAD_NADP"/>
    <property type="match status" value="1"/>
</dbReference>
<dbReference type="InterPro" id="IPR039261">
    <property type="entry name" value="FNR_nucleotide-bd"/>
</dbReference>
<organism evidence="13 14">
    <name type="scientific">Amanita thiersii Skay4041</name>
    <dbReference type="NCBI Taxonomy" id="703135"/>
    <lineage>
        <taxon>Eukaryota</taxon>
        <taxon>Fungi</taxon>
        <taxon>Dikarya</taxon>
        <taxon>Basidiomycota</taxon>
        <taxon>Agaricomycotina</taxon>
        <taxon>Agaricomycetes</taxon>
        <taxon>Agaricomycetidae</taxon>
        <taxon>Agaricales</taxon>
        <taxon>Pluteineae</taxon>
        <taxon>Amanitaceae</taxon>
        <taxon>Amanita</taxon>
    </lineage>
</organism>
<dbReference type="InterPro" id="IPR013112">
    <property type="entry name" value="FAD-bd_8"/>
</dbReference>
<gene>
    <name evidence="13" type="ORF">AMATHDRAFT_153113</name>
</gene>
<comment type="subcellular location">
    <subcellularLocation>
        <location evidence="1">Membrane</location>
        <topology evidence="1">Multi-pass membrane protein</topology>
    </subcellularLocation>
</comment>
<feature type="transmembrane region" description="Helical" evidence="11">
    <location>
        <begin position="38"/>
        <end position="58"/>
    </location>
</feature>
<evidence type="ECO:0000256" key="3">
    <source>
        <dbReference type="ARBA" id="ARBA00022448"/>
    </source>
</evidence>
<dbReference type="Pfam" id="PF08030">
    <property type="entry name" value="NAD_binding_6"/>
    <property type="match status" value="1"/>
</dbReference>
<comment type="similarity">
    <text evidence="2">Belongs to the ferric reductase (FRE) family.</text>
</comment>
<dbReference type="EMBL" id="KZ302139">
    <property type="protein sequence ID" value="PFH47037.1"/>
    <property type="molecule type" value="Genomic_DNA"/>
</dbReference>
<keyword evidence="10" id="KW-0325">Glycoprotein</keyword>
<dbReference type="GO" id="GO:0000293">
    <property type="term" value="F:ferric-chelate reductase activity"/>
    <property type="evidence" value="ECO:0007669"/>
    <property type="project" value="UniProtKB-ARBA"/>
</dbReference>
<keyword evidence="14" id="KW-1185">Reference proteome</keyword>
<dbReference type="PANTHER" id="PTHR32361">
    <property type="entry name" value="FERRIC/CUPRIC REDUCTASE TRANSMEMBRANE COMPONENT"/>
    <property type="match status" value="1"/>
</dbReference>
<dbReference type="GO" id="GO:0006826">
    <property type="term" value="P:iron ion transport"/>
    <property type="evidence" value="ECO:0007669"/>
    <property type="project" value="TreeGrafter"/>
</dbReference>
<dbReference type="InterPro" id="IPR013121">
    <property type="entry name" value="Fe_red_NAD-bd_6"/>
</dbReference>
<keyword evidence="3" id="KW-0813">Transport</keyword>
<feature type="transmembrane region" description="Helical" evidence="11">
    <location>
        <begin position="232"/>
        <end position="250"/>
    </location>
</feature>
<dbReference type="SFLD" id="SFLDG01168">
    <property type="entry name" value="Ferric_reductase_subgroup_(FRE"/>
    <property type="match status" value="1"/>
</dbReference>
<evidence type="ECO:0000313" key="13">
    <source>
        <dbReference type="EMBL" id="PFH47037.1"/>
    </source>
</evidence>
<feature type="transmembrane region" description="Helical" evidence="11">
    <location>
        <begin position="295"/>
        <end position="313"/>
    </location>
</feature>
<evidence type="ECO:0000256" key="1">
    <source>
        <dbReference type="ARBA" id="ARBA00004141"/>
    </source>
</evidence>
<keyword evidence="5" id="KW-0249">Electron transport</keyword>
<evidence type="ECO:0000256" key="11">
    <source>
        <dbReference type="SAM" id="Phobius"/>
    </source>
</evidence>
<dbReference type="InterPro" id="IPR017927">
    <property type="entry name" value="FAD-bd_FR_type"/>
</dbReference>
<feature type="transmembrane region" description="Helical" evidence="11">
    <location>
        <begin position="319"/>
        <end position="338"/>
    </location>
</feature>
<dbReference type="GO" id="GO:0005886">
    <property type="term" value="C:plasma membrane"/>
    <property type="evidence" value="ECO:0007669"/>
    <property type="project" value="TreeGrafter"/>
</dbReference>
<evidence type="ECO:0000256" key="10">
    <source>
        <dbReference type="ARBA" id="ARBA00023180"/>
    </source>
</evidence>
<dbReference type="GO" id="GO:0015677">
    <property type="term" value="P:copper ion import"/>
    <property type="evidence" value="ECO:0007669"/>
    <property type="project" value="TreeGrafter"/>
</dbReference>
<evidence type="ECO:0000256" key="7">
    <source>
        <dbReference type="ARBA" id="ARBA00023002"/>
    </source>
</evidence>
<keyword evidence="4 11" id="KW-0812">Transmembrane</keyword>
<evidence type="ECO:0000313" key="14">
    <source>
        <dbReference type="Proteomes" id="UP000242287"/>
    </source>
</evidence>
<dbReference type="SFLD" id="SFLDS00052">
    <property type="entry name" value="Ferric_Reductase_Domain"/>
    <property type="match status" value="1"/>
</dbReference>